<keyword evidence="4" id="KW-0493">Microtubule</keyword>
<dbReference type="InterPro" id="IPR044806">
    <property type="entry name" value="WVD2/WDL1-4"/>
</dbReference>
<dbReference type="RefSeq" id="XP_023000496.1">
    <property type="nucleotide sequence ID" value="XM_023144728.1"/>
</dbReference>
<gene>
    <name evidence="9" type="primary">LOC111494751</name>
</gene>
<dbReference type="PANTHER" id="PTHR46372">
    <property type="entry name" value="PROTEIN WVD2-LIKE 3"/>
    <property type="match status" value="1"/>
</dbReference>
<dbReference type="GeneID" id="111494751"/>
<evidence type="ECO:0000256" key="5">
    <source>
        <dbReference type="ARBA" id="ARBA00023212"/>
    </source>
</evidence>
<dbReference type="OrthoDB" id="1925970at2759"/>
<feature type="region of interest" description="Disordered" evidence="6">
    <location>
        <begin position="360"/>
        <end position="388"/>
    </location>
</feature>
<dbReference type="Pfam" id="PF06886">
    <property type="entry name" value="TPX2"/>
    <property type="match status" value="1"/>
</dbReference>
<organism evidence="8 9">
    <name type="scientific">Cucurbita maxima</name>
    <name type="common">Pumpkin</name>
    <name type="synonym">Winter squash</name>
    <dbReference type="NCBI Taxonomy" id="3661"/>
    <lineage>
        <taxon>Eukaryota</taxon>
        <taxon>Viridiplantae</taxon>
        <taxon>Streptophyta</taxon>
        <taxon>Embryophyta</taxon>
        <taxon>Tracheophyta</taxon>
        <taxon>Spermatophyta</taxon>
        <taxon>Magnoliopsida</taxon>
        <taxon>eudicotyledons</taxon>
        <taxon>Gunneridae</taxon>
        <taxon>Pentapetalae</taxon>
        <taxon>rosids</taxon>
        <taxon>fabids</taxon>
        <taxon>Cucurbitales</taxon>
        <taxon>Cucurbitaceae</taxon>
        <taxon>Cucurbiteae</taxon>
        <taxon>Cucurbita</taxon>
    </lineage>
</organism>
<evidence type="ECO:0000256" key="6">
    <source>
        <dbReference type="SAM" id="MobiDB-lite"/>
    </source>
</evidence>
<dbReference type="InterPro" id="IPR027329">
    <property type="entry name" value="TPX2_C"/>
</dbReference>
<evidence type="ECO:0000313" key="9">
    <source>
        <dbReference type="RefSeq" id="XP_023000496.1"/>
    </source>
</evidence>
<dbReference type="GO" id="GO:0005874">
    <property type="term" value="C:microtubule"/>
    <property type="evidence" value="ECO:0007669"/>
    <property type="project" value="UniProtKB-KW"/>
</dbReference>
<keyword evidence="3" id="KW-0963">Cytoplasm</keyword>
<dbReference type="Proteomes" id="UP000504608">
    <property type="component" value="Unplaced"/>
</dbReference>
<feature type="domain" description="TPX2 C-terminal" evidence="7">
    <location>
        <begin position="296"/>
        <end position="365"/>
    </location>
</feature>
<sequence length="463" mass="51462">MPPLKHESRHRRGLSLYKPGIETGRTPTTFSEARIHSDALIQSQAIHRVGLCTNCDPLTSLHGFHHCSIMEMEGTDVCMDKEPDRVITYSSGVVSHDSSCEDSLSHQDVVESFGEINGHHDIHNSEEGSEAKEYEVKECTNEKSIKVPELPLTEKPDQQQSVFSLNNEKERLDEKVVLEGKNAHQSMLTVNSLKSSAGNARTRHTVPQPFALATEKRASSGTRPPNAIVAEKYIKHNVQPAKTKSNQPASPRALRKPLQPNNKKHADEEDSCSVVSISAAASRAIKTRTTVASAPTFRCTKRAEKRKEFNSKLEEKLQALVAEKTESETRSKEETEAAIKQLRKSLLFKANPMPSFYHDGPPPKVELKKLPPTRAKSPKLGRRKSCNDAVHSSYGDKIKVSCGKGNGRHTDSYDRDIIALDVIENRSDVIRFVENKLKQEGAFHEVIPIDVNGSKNMNISVQS</sequence>
<evidence type="ECO:0000259" key="7">
    <source>
        <dbReference type="Pfam" id="PF06886"/>
    </source>
</evidence>
<proteinExistence type="inferred from homology"/>
<dbReference type="AlphaFoldDB" id="A0A6J1KG04"/>
<dbReference type="GO" id="GO:0008017">
    <property type="term" value="F:microtubule binding"/>
    <property type="evidence" value="ECO:0007669"/>
    <property type="project" value="InterPro"/>
</dbReference>
<evidence type="ECO:0000313" key="8">
    <source>
        <dbReference type="Proteomes" id="UP000504608"/>
    </source>
</evidence>
<evidence type="ECO:0000256" key="3">
    <source>
        <dbReference type="ARBA" id="ARBA00022490"/>
    </source>
</evidence>
<keyword evidence="8" id="KW-1185">Reference proteome</keyword>
<dbReference type="GO" id="GO:0000226">
    <property type="term" value="P:microtubule cytoskeleton organization"/>
    <property type="evidence" value="ECO:0007669"/>
    <property type="project" value="InterPro"/>
</dbReference>
<evidence type="ECO:0000256" key="2">
    <source>
        <dbReference type="ARBA" id="ARBA00005885"/>
    </source>
</evidence>
<accession>A0A6J1KG04</accession>
<dbReference type="KEGG" id="cmax:111494751"/>
<feature type="region of interest" description="Disordered" evidence="6">
    <location>
        <begin position="237"/>
        <end position="271"/>
    </location>
</feature>
<name>A0A6J1KG04_CUCMA</name>
<feature type="compositionally biased region" description="Polar residues" evidence="6">
    <location>
        <begin position="240"/>
        <end position="249"/>
    </location>
</feature>
<comment type="subcellular location">
    <subcellularLocation>
        <location evidence="1">Cytoplasm</location>
        <location evidence="1">Cytoskeleton</location>
    </subcellularLocation>
</comment>
<keyword evidence="5" id="KW-0206">Cytoskeleton</keyword>
<evidence type="ECO:0000256" key="4">
    <source>
        <dbReference type="ARBA" id="ARBA00022701"/>
    </source>
</evidence>
<reference evidence="9" key="1">
    <citation type="submission" date="2025-08" db="UniProtKB">
        <authorList>
            <consortium name="RefSeq"/>
        </authorList>
    </citation>
    <scope>IDENTIFICATION</scope>
    <source>
        <tissue evidence="9">Young leaves</tissue>
    </source>
</reference>
<comment type="similarity">
    <text evidence="2">Belongs to the TPX2 family.</text>
</comment>
<dbReference type="PANTHER" id="PTHR46372:SF2">
    <property type="entry name" value="PROTEIN WVD2-LIKE 3"/>
    <property type="match status" value="1"/>
</dbReference>
<protein>
    <submittedName>
        <fullName evidence="9">Protein WVD2-like 3 isoform X1</fullName>
    </submittedName>
</protein>
<evidence type="ECO:0000256" key="1">
    <source>
        <dbReference type="ARBA" id="ARBA00004245"/>
    </source>
</evidence>